<dbReference type="SUPFAM" id="SSF51182">
    <property type="entry name" value="RmlC-like cupins"/>
    <property type="match status" value="1"/>
</dbReference>
<reference evidence="2" key="1">
    <citation type="journal article" date="2019" name="Int. J. Syst. Evol. Microbiol.">
        <title>The Global Catalogue of Microorganisms (GCM) 10K type strain sequencing project: providing services to taxonomists for standard genome sequencing and annotation.</title>
        <authorList>
            <consortium name="The Broad Institute Genomics Platform"/>
            <consortium name="The Broad Institute Genome Sequencing Center for Infectious Disease"/>
            <person name="Wu L."/>
            <person name="Ma J."/>
        </authorList>
    </citation>
    <scope>NUCLEOTIDE SEQUENCE [LARGE SCALE GENOMIC DNA]</scope>
    <source>
        <strain evidence="2">JCM 8201</strain>
    </source>
</reference>
<comment type="caution">
    <text evidence="1">The sequence shown here is derived from an EMBL/GenBank/DDBJ whole genome shotgun (WGS) entry which is preliminary data.</text>
</comment>
<dbReference type="InterPro" id="IPR014710">
    <property type="entry name" value="RmlC-like_jellyroll"/>
</dbReference>
<keyword evidence="2" id="KW-1185">Reference proteome</keyword>
<dbReference type="RefSeq" id="WP_344454974.1">
    <property type="nucleotide sequence ID" value="NZ_BAAATZ010000029.1"/>
</dbReference>
<evidence type="ECO:0000313" key="1">
    <source>
        <dbReference type="EMBL" id="GAA2734799.1"/>
    </source>
</evidence>
<sequence length="77" mass="7723">MGGGGAALARRLTFVGRMGSAHAHAHAAVQVLLVTTGQAVLTDGGGRPRQVRAAVIPAGAVHALDADRASRKVSRSS</sequence>
<dbReference type="InterPro" id="IPR011051">
    <property type="entry name" value="RmlC_Cupin_sf"/>
</dbReference>
<proteinExistence type="predicted"/>
<evidence type="ECO:0000313" key="2">
    <source>
        <dbReference type="Proteomes" id="UP001501842"/>
    </source>
</evidence>
<dbReference type="Proteomes" id="UP001501842">
    <property type="component" value="Unassembled WGS sequence"/>
</dbReference>
<organism evidence="1 2">
    <name type="scientific">Actinocorallia aurantiaca</name>
    <dbReference type="NCBI Taxonomy" id="46204"/>
    <lineage>
        <taxon>Bacteria</taxon>
        <taxon>Bacillati</taxon>
        <taxon>Actinomycetota</taxon>
        <taxon>Actinomycetes</taxon>
        <taxon>Streptosporangiales</taxon>
        <taxon>Thermomonosporaceae</taxon>
        <taxon>Actinocorallia</taxon>
    </lineage>
</organism>
<accession>A0ABP6H0K9</accession>
<dbReference type="EMBL" id="BAAATZ010000029">
    <property type="protein sequence ID" value="GAA2734799.1"/>
    <property type="molecule type" value="Genomic_DNA"/>
</dbReference>
<evidence type="ECO:0008006" key="3">
    <source>
        <dbReference type="Google" id="ProtNLM"/>
    </source>
</evidence>
<gene>
    <name evidence="1" type="ORF">GCM10010439_58000</name>
</gene>
<dbReference type="Gene3D" id="2.60.120.10">
    <property type="entry name" value="Jelly Rolls"/>
    <property type="match status" value="1"/>
</dbReference>
<name>A0ABP6H0K9_9ACTN</name>
<protein>
    <recommendedName>
        <fullName evidence="3">Cupin domain-containing protein</fullName>
    </recommendedName>
</protein>